<dbReference type="RefSeq" id="WP_148946503.1">
    <property type="nucleotide sequence ID" value="NZ_VTEH01000005.1"/>
</dbReference>
<dbReference type="Pfam" id="PF09844">
    <property type="entry name" value="DUF2071"/>
    <property type="match status" value="1"/>
</dbReference>
<evidence type="ECO:0000313" key="1">
    <source>
        <dbReference type="EMBL" id="TYR75756.1"/>
    </source>
</evidence>
<dbReference type="Proteomes" id="UP000323317">
    <property type="component" value="Unassembled WGS sequence"/>
</dbReference>
<accession>A0A5D4KFQ0</accession>
<dbReference type="PANTHER" id="PTHR39186">
    <property type="entry name" value="DUF2071 FAMILY PROTEIN"/>
    <property type="match status" value="1"/>
</dbReference>
<dbReference type="SUPFAM" id="SSF160104">
    <property type="entry name" value="Acetoacetate decarboxylase-like"/>
    <property type="match status" value="1"/>
</dbReference>
<evidence type="ECO:0000313" key="2">
    <source>
        <dbReference type="Proteomes" id="UP000323317"/>
    </source>
</evidence>
<dbReference type="InterPro" id="IPR023375">
    <property type="entry name" value="ADC_dom_sf"/>
</dbReference>
<dbReference type="EMBL" id="VTEH01000005">
    <property type="protein sequence ID" value="TYR75756.1"/>
    <property type="molecule type" value="Genomic_DNA"/>
</dbReference>
<dbReference type="InterPro" id="IPR018644">
    <property type="entry name" value="DUF2071"/>
</dbReference>
<comment type="caution">
    <text evidence="1">The sequence shown here is derived from an EMBL/GenBank/DDBJ whole genome shotgun (WGS) entry which is preliminary data.</text>
</comment>
<sequence length="230" mass="26941">MDKDMSGWMMKQTWENLLFLHWQVPVEELRAKLPAQLELDTYEGKAWVGIVPFSMNHIRVRGLPEIPFARSFLECNVRTYVKYKGEPGVYFFSLDANHAPAVAGARRFFSLPYFNADMKMEVSNGTVKYSTRRVHKGTNGESLKIEYTPGERIHTVKGSLTEWLTERYCLWTIKNNRVYKGAIQHKPWELYEGHSFIKEQSLWPQPKEEETEVHQCYSPSLTAYIWPLSR</sequence>
<dbReference type="Gene3D" id="2.40.400.10">
    <property type="entry name" value="Acetoacetate decarboxylase-like"/>
    <property type="match status" value="1"/>
</dbReference>
<protein>
    <submittedName>
        <fullName evidence="1">DUF2071 domain-containing protein</fullName>
    </submittedName>
</protein>
<gene>
    <name evidence="1" type="ORF">FZC79_09025</name>
</gene>
<dbReference type="AlphaFoldDB" id="A0A5D4KFQ0"/>
<dbReference type="PANTHER" id="PTHR39186:SF1">
    <property type="entry name" value="DUF2071 DOMAIN-CONTAINING PROTEIN"/>
    <property type="match status" value="1"/>
</dbReference>
<organism evidence="1 2">
    <name type="scientific">Rossellomorea vietnamensis</name>
    <dbReference type="NCBI Taxonomy" id="218284"/>
    <lineage>
        <taxon>Bacteria</taxon>
        <taxon>Bacillati</taxon>
        <taxon>Bacillota</taxon>
        <taxon>Bacilli</taxon>
        <taxon>Bacillales</taxon>
        <taxon>Bacillaceae</taxon>
        <taxon>Rossellomorea</taxon>
    </lineage>
</organism>
<name>A0A5D4KFQ0_9BACI</name>
<reference evidence="1 2" key="1">
    <citation type="submission" date="2019-08" db="EMBL/GenBank/DDBJ databases">
        <title>Bacillus genomes from the desert of Cuatro Cienegas, Coahuila.</title>
        <authorList>
            <person name="Olmedo-Alvarez G."/>
        </authorList>
    </citation>
    <scope>NUCLEOTIDE SEQUENCE [LARGE SCALE GENOMIC DNA]</scope>
    <source>
        <strain evidence="1 2">CH40_1T</strain>
    </source>
</reference>
<proteinExistence type="predicted"/>